<organism evidence="2 3">
    <name type="scientific">Glarea lozoyensis (strain ATCC 20868 / MF5171)</name>
    <dbReference type="NCBI Taxonomy" id="1116229"/>
    <lineage>
        <taxon>Eukaryota</taxon>
        <taxon>Fungi</taxon>
        <taxon>Dikarya</taxon>
        <taxon>Ascomycota</taxon>
        <taxon>Pezizomycotina</taxon>
        <taxon>Leotiomycetes</taxon>
        <taxon>Helotiales</taxon>
        <taxon>Helotiaceae</taxon>
        <taxon>Glarea</taxon>
    </lineage>
</organism>
<keyword evidence="3" id="KW-1185">Reference proteome</keyword>
<feature type="signal peptide" evidence="1">
    <location>
        <begin position="1"/>
        <end position="16"/>
    </location>
</feature>
<evidence type="ECO:0000313" key="2">
    <source>
        <dbReference type="EMBL" id="EPE35634.1"/>
    </source>
</evidence>
<sequence length="319" mass="35872">MVLTSLMLTFLSLATATTTADTLGSSLLLRRDDTVETLSKLWDFKGCVDGEKQAIKDALTEANKILLSPGTSDIGSRWDDYSVVEFFGPPVMLVQFRELIKTNFWNARNFVDHWWSGNQVQIFCHTKPDAASCSNYPGFIKVERDGGTDDKLAMIFCSNWFELGTLDAVFSGSSTGPNKYDLAMYHNRALHWVGAMMQMPTINSRNAKNMRNNILKFPTANPEMNSREYVVGVERVKYLGKFYDNHLQRITILSNIDTWSWYAMAAYVQDKLGEYPHRPQVPSSLPSMQTGYVSLGNQTTDVDMPEDPVLVALEASLGE</sequence>
<dbReference type="GeneID" id="19470375"/>
<reference evidence="2 3" key="1">
    <citation type="journal article" date="2013" name="BMC Genomics">
        <title>Genomics-driven discovery of the pneumocandin biosynthetic gene cluster in the fungus Glarea lozoyensis.</title>
        <authorList>
            <person name="Chen L."/>
            <person name="Yue Q."/>
            <person name="Zhang X."/>
            <person name="Xiang M."/>
            <person name="Wang C."/>
            <person name="Li S."/>
            <person name="Che Y."/>
            <person name="Ortiz-Lopez F.J."/>
            <person name="Bills G.F."/>
            <person name="Liu X."/>
            <person name="An Z."/>
        </authorList>
    </citation>
    <scope>NUCLEOTIDE SEQUENCE [LARGE SCALE GENOMIC DNA]</scope>
    <source>
        <strain evidence="3">ATCC 20868 / MF5171</strain>
    </source>
</reference>
<dbReference type="AlphaFoldDB" id="S3DEU6"/>
<dbReference type="HOGENOM" id="CLU_871687_0_0_1"/>
<dbReference type="RefSeq" id="XP_008077713.1">
    <property type="nucleotide sequence ID" value="XM_008079522.1"/>
</dbReference>
<dbReference type="KEGG" id="glz:GLAREA_11334"/>
<proteinExistence type="predicted"/>
<gene>
    <name evidence="2" type="ORF">GLAREA_11334</name>
</gene>
<dbReference type="OrthoDB" id="3868858at2759"/>
<dbReference type="EMBL" id="KE145354">
    <property type="protein sequence ID" value="EPE35634.1"/>
    <property type="molecule type" value="Genomic_DNA"/>
</dbReference>
<evidence type="ECO:0000313" key="3">
    <source>
        <dbReference type="Proteomes" id="UP000016922"/>
    </source>
</evidence>
<feature type="chain" id="PRO_5004508463" evidence="1">
    <location>
        <begin position="17"/>
        <end position="319"/>
    </location>
</feature>
<dbReference type="Proteomes" id="UP000016922">
    <property type="component" value="Unassembled WGS sequence"/>
</dbReference>
<name>S3DEU6_GLAL2</name>
<protein>
    <submittedName>
        <fullName evidence="2">Uncharacterized protein</fullName>
    </submittedName>
</protein>
<evidence type="ECO:0000256" key="1">
    <source>
        <dbReference type="SAM" id="SignalP"/>
    </source>
</evidence>
<accession>S3DEU6</accession>
<keyword evidence="1" id="KW-0732">Signal</keyword>